<evidence type="ECO:0008006" key="6">
    <source>
        <dbReference type="Google" id="ProtNLM"/>
    </source>
</evidence>
<reference evidence="2 5" key="2">
    <citation type="submission" date="2020-04" db="EMBL/GenBank/DDBJ databases">
        <authorList>
            <person name="Hitch T.C.A."/>
            <person name="Wylensek D."/>
            <person name="Clavel T."/>
        </authorList>
    </citation>
    <scope>NUCLEOTIDE SEQUENCE [LARGE SCALE GENOMIC DNA]</scope>
    <source>
        <strain evidence="2 5">BSM-130-P53-3C</strain>
    </source>
</reference>
<dbReference type="AlphaFoldDB" id="A0A087EJ08"/>
<comment type="caution">
    <text evidence="2">The sequence shown here is derived from an EMBL/GenBank/DDBJ whole genome shotgun (WGS) entry which is preliminary data.</text>
</comment>
<protein>
    <recommendedName>
        <fullName evidence="6">Lactococcin 972 family bacteriocin</fullName>
    </recommendedName>
</protein>
<proteinExistence type="predicted"/>
<dbReference type="EMBL" id="JABAGI010000001">
    <property type="protein sequence ID" value="NME61454.1"/>
    <property type="molecule type" value="Genomic_DNA"/>
</dbReference>
<dbReference type="STRING" id="33905.BTHE_0267"/>
<evidence type="ECO:0000313" key="4">
    <source>
        <dbReference type="Proteomes" id="UP000233727"/>
    </source>
</evidence>
<keyword evidence="1" id="KW-0732">Signal</keyword>
<evidence type="ECO:0000313" key="5">
    <source>
        <dbReference type="Proteomes" id="UP000588369"/>
    </source>
</evidence>
<gene>
    <name evidence="3" type="ORF">CQR47_1157</name>
    <name evidence="2" type="ORF">HF844_01345</name>
</gene>
<evidence type="ECO:0000256" key="1">
    <source>
        <dbReference type="SAM" id="SignalP"/>
    </source>
</evidence>
<dbReference type="Proteomes" id="UP000588369">
    <property type="component" value="Unassembled WGS sequence"/>
</dbReference>
<dbReference type="RefSeq" id="WP_044279541.1">
    <property type="nucleotide sequence ID" value="NZ_JABAGI010000001.1"/>
</dbReference>
<organism evidence="2 5">
    <name type="scientific">Bifidobacterium thermophilum</name>
    <dbReference type="NCBI Taxonomy" id="33905"/>
    <lineage>
        <taxon>Bacteria</taxon>
        <taxon>Bacillati</taxon>
        <taxon>Actinomycetota</taxon>
        <taxon>Actinomycetes</taxon>
        <taxon>Bifidobacteriales</taxon>
        <taxon>Bifidobacteriaceae</taxon>
        <taxon>Bifidobacterium</taxon>
    </lineage>
</organism>
<evidence type="ECO:0000313" key="2">
    <source>
        <dbReference type="EMBL" id="NME61454.1"/>
    </source>
</evidence>
<evidence type="ECO:0000313" key="3">
    <source>
        <dbReference type="EMBL" id="PKU91820.1"/>
    </source>
</evidence>
<dbReference type="Proteomes" id="UP000233727">
    <property type="component" value="Unassembled WGS sequence"/>
</dbReference>
<name>A0A087EJ08_9BIFI</name>
<dbReference type="EMBL" id="PCGY01000013">
    <property type="protein sequence ID" value="PKU91820.1"/>
    <property type="molecule type" value="Genomic_DNA"/>
</dbReference>
<accession>A0A087EJ08</accession>
<feature type="signal peptide" evidence="1">
    <location>
        <begin position="1"/>
        <end position="30"/>
    </location>
</feature>
<sequence>MKKVKKVKTALAAVTASLLLATGLAGTANAKDYWNYGVAYWTYSMATAQGVYSQHILRYSLNDGSKRNAYGKWAPTYHKSYANAHGQPLVAYDAHWRKY</sequence>
<feature type="chain" id="PRO_5015029466" description="Lactococcin 972 family bacteriocin" evidence="1">
    <location>
        <begin position="31"/>
        <end position="99"/>
    </location>
</feature>
<reference evidence="3 4" key="1">
    <citation type="submission" date="2017-10" db="EMBL/GenBank/DDBJ databases">
        <title>Bifidobacterium genomics.</title>
        <authorList>
            <person name="Lugli G.A."/>
            <person name="Milani C."/>
            <person name="Mancabelli L."/>
        </authorList>
    </citation>
    <scope>NUCLEOTIDE SEQUENCE [LARGE SCALE GENOMIC DNA]</scope>
    <source>
        <strain evidence="3 4">1542B</strain>
    </source>
</reference>